<proteinExistence type="predicted"/>
<gene>
    <name evidence="1" type="ORF">ENT99_07390</name>
</gene>
<protein>
    <submittedName>
        <fullName evidence="1">DUF72 domain-containing protein</fullName>
    </submittedName>
</protein>
<dbReference type="Pfam" id="PF01904">
    <property type="entry name" value="DUF72"/>
    <property type="match status" value="1"/>
</dbReference>
<dbReference type="InterPro" id="IPR002763">
    <property type="entry name" value="DUF72"/>
</dbReference>
<dbReference type="PANTHER" id="PTHR30348:SF4">
    <property type="entry name" value="DUF72 DOMAIN-CONTAINING PROTEIN"/>
    <property type="match status" value="1"/>
</dbReference>
<accession>A0A832AT63</accession>
<dbReference type="SUPFAM" id="SSF117396">
    <property type="entry name" value="TM1631-like"/>
    <property type="match status" value="1"/>
</dbReference>
<dbReference type="EMBL" id="DTAU01000141">
    <property type="protein sequence ID" value="HFQ79499.1"/>
    <property type="molecule type" value="Genomic_DNA"/>
</dbReference>
<comment type="caution">
    <text evidence="1">The sequence shown here is derived from an EMBL/GenBank/DDBJ whole genome shotgun (WGS) entry which is preliminary data.</text>
</comment>
<organism evidence="1">
    <name type="scientific">Ignisphaera aggregans</name>
    <dbReference type="NCBI Taxonomy" id="334771"/>
    <lineage>
        <taxon>Archaea</taxon>
        <taxon>Thermoproteota</taxon>
        <taxon>Thermoprotei</taxon>
        <taxon>Desulfurococcales</taxon>
        <taxon>Desulfurococcaceae</taxon>
        <taxon>Ignisphaera</taxon>
    </lineage>
</organism>
<sequence length="234" mass="28197">MEIFIGTSGWLYDWNIDGTLNWYLQNSRLNAIELNASFYRFPFRNQVSSWAKKTSIYGIRWAVKVFRGITHYRKLSYKAIDIWRKFYELFTPLDMYIDFYLFQMPPNFVASDENIEKLKQFAKIVALGERLAIEFRHNSWFNVIDQLKKFNATIVSIDSPIGRWIVSSNNIVYMRLHGSYTWYAYEYSYEELEDIARRIVELNPKKIYVFFNNDHWMLENARTMMSILTRINKI</sequence>
<evidence type="ECO:0000313" key="1">
    <source>
        <dbReference type="EMBL" id="HFQ79499.1"/>
    </source>
</evidence>
<name>A0A832AT63_9CREN</name>
<dbReference type="AlphaFoldDB" id="A0A832AT63"/>
<dbReference type="InterPro" id="IPR036520">
    <property type="entry name" value="UPF0759_sf"/>
</dbReference>
<dbReference type="Gene3D" id="3.20.20.410">
    <property type="entry name" value="Protein of unknown function UPF0759"/>
    <property type="match status" value="1"/>
</dbReference>
<reference evidence="1" key="1">
    <citation type="journal article" date="2020" name="mSystems">
        <title>Genome- and Community-Level Interaction Insights into Carbon Utilization and Element Cycling Functions of Hydrothermarchaeota in Hydrothermal Sediment.</title>
        <authorList>
            <person name="Zhou Z."/>
            <person name="Liu Y."/>
            <person name="Xu W."/>
            <person name="Pan J."/>
            <person name="Luo Z.H."/>
            <person name="Li M."/>
        </authorList>
    </citation>
    <scope>NUCLEOTIDE SEQUENCE</scope>
    <source>
        <strain evidence="1">SpSt-629</strain>
    </source>
</reference>
<dbReference type="PANTHER" id="PTHR30348">
    <property type="entry name" value="UNCHARACTERIZED PROTEIN YECE"/>
    <property type="match status" value="1"/>
</dbReference>